<dbReference type="Gene3D" id="3.90.180.10">
    <property type="entry name" value="Medium-chain alcohol dehydrogenases, catalytic domain"/>
    <property type="match status" value="1"/>
</dbReference>
<evidence type="ECO:0000313" key="1">
    <source>
        <dbReference type="EMBL" id="RZF22245.1"/>
    </source>
</evidence>
<accession>A0ABY0II64</accession>
<dbReference type="Gene3D" id="3.40.50.720">
    <property type="entry name" value="NAD(P)-binding Rossmann-like Domain"/>
    <property type="match status" value="1"/>
</dbReference>
<comment type="caution">
    <text evidence="1">The sequence shown here is derived from an EMBL/GenBank/DDBJ whole genome shotgun (WGS) entry which is preliminary data.</text>
</comment>
<dbReference type="EMBL" id="QDKL01000001">
    <property type="protein sequence ID" value="RZF22245.1"/>
    <property type="molecule type" value="Genomic_DNA"/>
</dbReference>
<proteinExistence type="predicted"/>
<organism evidence="1 2">
    <name type="scientific">Halobacteriovorax vibrionivorans</name>
    <dbReference type="NCBI Taxonomy" id="2152716"/>
    <lineage>
        <taxon>Bacteria</taxon>
        <taxon>Pseudomonadati</taxon>
        <taxon>Bdellovibrionota</taxon>
        <taxon>Bacteriovoracia</taxon>
        <taxon>Bacteriovoracales</taxon>
        <taxon>Halobacteriovoraceae</taxon>
        <taxon>Halobacteriovorax</taxon>
    </lineage>
</organism>
<dbReference type="RefSeq" id="WP_114705189.1">
    <property type="nucleotide sequence ID" value="NZ_QDKL01000001.1"/>
</dbReference>
<name>A0ABY0II64_9BACT</name>
<gene>
    <name evidence="1" type="ORF">DAY19_00315</name>
</gene>
<sequence length="82" mass="9284">MKYFDSRLSFEQDFIFCGESQCSSLENQGERLKEIAELIDAGAFESLLTANLGIIDEESLAYAHRMVENDQLLGKVVLNYSE</sequence>
<evidence type="ECO:0000313" key="2">
    <source>
        <dbReference type="Proteomes" id="UP000443582"/>
    </source>
</evidence>
<protein>
    <recommendedName>
        <fullName evidence="3">Alcohol dehydrogenase-like C-terminal domain-containing protein</fullName>
    </recommendedName>
</protein>
<reference evidence="2" key="1">
    <citation type="journal article" date="2019" name="Int. J. Syst. Evol. Microbiol.">
        <title>Halobacteriovorax valvorus sp. nov., a novel prokaryotic predator isolated from coastal seawater of China.</title>
        <authorList>
            <person name="Chen M.-X."/>
        </authorList>
    </citation>
    <scope>NUCLEOTIDE SEQUENCE [LARGE SCALE GENOMIC DNA]</scope>
    <source>
        <strain evidence="2">BL9</strain>
    </source>
</reference>
<evidence type="ECO:0008006" key="3">
    <source>
        <dbReference type="Google" id="ProtNLM"/>
    </source>
</evidence>
<dbReference type="Proteomes" id="UP000443582">
    <property type="component" value="Unassembled WGS sequence"/>
</dbReference>
<keyword evidence="2" id="KW-1185">Reference proteome</keyword>